<accession>A0A4Z1K510</accession>
<dbReference type="OrthoDB" id="3496085at2759"/>
<name>A0A4Z1K510_9HELO</name>
<comment type="caution">
    <text evidence="1">The sequence shown here is derived from an EMBL/GenBank/DDBJ whole genome shotgun (WGS) entry which is preliminary data.</text>
</comment>
<keyword evidence="2" id="KW-1185">Reference proteome</keyword>
<dbReference type="AlphaFoldDB" id="A0A4Z1K510"/>
<evidence type="ECO:0000313" key="1">
    <source>
        <dbReference type="EMBL" id="TGO80634.1"/>
    </source>
</evidence>
<gene>
    <name evidence="1" type="ORF">BELL_0003g00010</name>
</gene>
<dbReference type="Proteomes" id="UP000297229">
    <property type="component" value="Unassembled WGS sequence"/>
</dbReference>
<sequence>MAKTKTTVKKYKTRAAKRRAECRANNLPLPPPRTVFLAPRAMVWLTAKEKRVYTKTYKWTMAMQSFKAGRYWPKVLEQYAQFPLAHLDRKLYKNYGSIRDKLSVSRDQLDDMEGEQDDRRAAMLARRAANKANRK</sequence>
<reference evidence="1 2" key="1">
    <citation type="submission" date="2017-12" db="EMBL/GenBank/DDBJ databases">
        <title>Comparative genomics of Botrytis spp.</title>
        <authorList>
            <person name="Valero-Jimenez C.A."/>
            <person name="Tapia P."/>
            <person name="Veloso J."/>
            <person name="Silva-Moreno E."/>
            <person name="Staats M."/>
            <person name="Valdes J.H."/>
            <person name="Van Kan J.A.L."/>
        </authorList>
    </citation>
    <scope>NUCLEOTIDE SEQUENCE [LARGE SCALE GENOMIC DNA]</scope>
    <source>
        <strain evidence="1 2">Be9601</strain>
    </source>
</reference>
<organism evidence="1 2">
    <name type="scientific">Botrytis elliptica</name>
    <dbReference type="NCBI Taxonomy" id="278938"/>
    <lineage>
        <taxon>Eukaryota</taxon>
        <taxon>Fungi</taxon>
        <taxon>Dikarya</taxon>
        <taxon>Ascomycota</taxon>
        <taxon>Pezizomycotina</taxon>
        <taxon>Leotiomycetes</taxon>
        <taxon>Helotiales</taxon>
        <taxon>Sclerotiniaceae</taxon>
        <taxon>Botrytis</taxon>
    </lineage>
</organism>
<protein>
    <submittedName>
        <fullName evidence="1">Uncharacterized protein</fullName>
    </submittedName>
</protein>
<proteinExistence type="predicted"/>
<evidence type="ECO:0000313" key="2">
    <source>
        <dbReference type="Proteomes" id="UP000297229"/>
    </source>
</evidence>
<dbReference type="EMBL" id="PQXM01000003">
    <property type="protein sequence ID" value="TGO80634.1"/>
    <property type="molecule type" value="Genomic_DNA"/>
</dbReference>